<evidence type="ECO:0000313" key="2">
    <source>
        <dbReference type="EMBL" id="STD56032.1"/>
    </source>
</evidence>
<dbReference type="EMBL" id="UFXS01000001">
    <property type="protein sequence ID" value="STD56032.1"/>
    <property type="molecule type" value="Genomic_DNA"/>
</dbReference>
<name>A0A376G972_9FLAO</name>
<accession>A0A376G972</accession>
<organism evidence="2 3">
    <name type="scientific">Empedobacter falsenii</name>
    <dbReference type="NCBI Taxonomy" id="343874"/>
    <lineage>
        <taxon>Bacteria</taxon>
        <taxon>Pseudomonadati</taxon>
        <taxon>Bacteroidota</taxon>
        <taxon>Flavobacteriia</taxon>
        <taxon>Flavobacteriales</taxon>
        <taxon>Weeksellaceae</taxon>
        <taxon>Empedobacter</taxon>
    </lineage>
</organism>
<evidence type="ECO:0000313" key="1">
    <source>
        <dbReference type="EMBL" id="RRT89674.1"/>
    </source>
</evidence>
<sequence length="125" mass="14709">MVLGSFVVTNAQTESETLNWLQENKPTLDHVNCQAYNLYGDYFEITDDYVKLYNDEKQYCKIYWKDVTKVTTEDNFFYLISNKKVDDKNVQLKMLITNTPARESFVNALRHMVDLKTTIAKSKLF</sequence>
<evidence type="ECO:0000313" key="4">
    <source>
        <dbReference type="Proteomes" id="UP000267844"/>
    </source>
</evidence>
<reference evidence="2 3" key="1">
    <citation type="submission" date="2018-06" db="EMBL/GenBank/DDBJ databases">
        <authorList>
            <consortium name="Pathogen Informatics"/>
            <person name="Doyle S."/>
        </authorList>
    </citation>
    <scope>NUCLEOTIDE SEQUENCE [LARGE SCALE GENOMIC DNA]</scope>
    <source>
        <strain evidence="2 3">NCTC13456</strain>
    </source>
</reference>
<proteinExistence type="predicted"/>
<dbReference type="Proteomes" id="UP000254737">
    <property type="component" value="Unassembled WGS sequence"/>
</dbReference>
<evidence type="ECO:0000313" key="3">
    <source>
        <dbReference type="Proteomes" id="UP000254737"/>
    </source>
</evidence>
<dbReference type="EMBL" id="RHPO01000027">
    <property type="protein sequence ID" value="RRT89674.1"/>
    <property type="molecule type" value="Genomic_DNA"/>
</dbReference>
<dbReference type="Proteomes" id="UP000267844">
    <property type="component" value="Unassembled WGS sequence"/>
</dbReference>
<dbReference type="AlphaFoldDB" id="A0A376G972"/>
<protein>
    <submittedName>
        <fullName evidence="2">Uncharacterized protein</fullName>
    </submittedName>
</protein>
<gene>
    <name evidence="1" type="ORF">EGI89_11435</name>
    <name evidence="2" type="ORF">NCTC13456_02012</name>
</gene>
<reference evidence="1 4" key="2">
    <citation type="submission" date="2018-10" db="EMBL/GenBank/DDBJ databases">
        <title>Transmission dynamics of multidrug resistant bacteria on intensive care unit surfaces.</title>
        <authorList>
            <person name="D'Souza A.W."/>
            <person name="Potter R.F."/>
            <person name="Wallace M."/>
            <person name="Shupe A."/>
            <person name="Patel S."/>
            <person name="Sun S."/>
            <person name="Gul D."/>
            <person name="Kwon J.H."/>
            <person name="Andleeb S."/>
            <person name="Burnham C.-A.D."/>
            <person name="Dantas G."/>
        </authorList>
    </citation>
    <scope>NUCLEOTIDE SEQUENCE [LARGE SCALE GENOMIC DNA]</scope>
    <source>
        <strain evidence="1 4">WF_348</strain>
    </source>
</reference>